<dbReference type="CDD" id="cd00038">
    <property type="entry name" value="CAP_ED"/>
    <property type="match status" value="1"/>
</dbReference>
<keyword evidence="7" id="KW-0406">Ion transport</keyword>
<feature type="transmembrane region" description="Helical" evidence="10">
    <location>
        <begin position="255"/>
        <end position="272"/>
    </location>
</feature>
<dbReference type="InterPro" id="IPR006153">
    <property type="entry name" value="Cation/H_exchanger_TM"/>
</dbReference>
<feature type="transmembrane region" description="Helical" evidence="10">
    <location>
        <begin position="284"/>
        <end position="308"/>
    </location>
</feature>
<dbReference type="EMBL" id="JAZHOF010000014">
    <property type="protein sequence ID" value="MEJ8574833.1"/>
    <property type="molecule type" value="Genomic_DNA"/>
</dbReference>
<dbReference type="Pfam" id="PF00999">
    <property type="entry name" value="Na_H_Exchanger"/>
    <property type="match status" value="1"/>
</dbReference>
<evidence type="ECO:0000259" key="11">
    <source>
        <dbReference type="PROSITE" id="PS50042"/>
    </source>
</evidence>
<keyword evidence="13" id="KW-1185">Reference proteome</keyword>
<feature type="transmembrane region" description="Helical" evidence="10">
    <location>
        <begin position="171"/>
        <end position="189"/>
    </location>
</feature>
<comment type="caution">
    <text evidence="12">The sequence shown here is derived from an EMBL/GenBank/DDBJ whole genome shotgun (WGS) entry which is preliminary data.</text>
</comment>
<evidence type="ECO:0000256" key="10">
    <source>
        <dbReference type="SAM" id="Phobius"/>
    </source>
</evidence>
<keyword evidence="6" id="KW-0915">Sodium</keyword>
<accession>A0AAW9S3U7</accession>
<organism evidence="12 13">
    <name type="scientific">Microbaculum marinum</name>
    <dbReference type="NCBI Taxonomy" id="1764581"/>
    <lineage>
        <taxon>Bacteria</taxon>
        <taxon>Pseudomonadati</taxon>
        <taxon>Pseudomonadota</taxon>
        <taxon>Alphaproteobacteria</taxon>
        <taxon>Hyphomicrobiales</taxon>
        <taxon>Tepidamorphaceae</taxon>
        <taxon>Microbaculum</taxon>
    </lineage>
</organism>
<dbReference type="SMART" id="SM00100">
    <property type="entry name" value="cNMP"/>
    <property type="match status" value="1"/>
</dbReference>
<evidence type="ECO:0000256" key="2">
    <source>
        <dbReference type="ARBA" id="ARBA00022448"/>
    </source>
</evidence>
<name>A0AAW9S3U7_9HYPH</name>
<dbReference type="Gene3D" id="2.60.120.10">
    <property type="entry name" value="Jelly Rolls"/>
    <property type="match status" value="1"/>
</dbReference>
<reference evidence="12 13" key="1">
    <citation type="submission" date="2024-02" db="EMBL/GenBank/DDBJ databases">
        <title>Genome analysis and characterization of Microbaculum marinisediminis sp. nov., isolated from marine sediment.</title>
        <authorList>
            <person name="Du Z.-J."/>
            <person name="Ye Y.-Q."/>
            <person name="Zhang Z.-R."/>
            <person name="Yuan S.-M."/>
            <person name="Zhang X.-Y."/>
        </authorList>
    </citation>
    <scope>NUCLEOTIDE SEQUENCE [LARGE SCALE GENOMIC DNA]</scope>
    <source>
        <strain evidence="12 13">SDUM1044001</strain>
    </source>
</reference>
<dbReference type="Gene3D" id="6.10.140.1330">
    <property type="match status" value="1"/>
</dbReference>
<dbReference type="GO" id="GO:0005886">
    <property type="term" value="C:plasma membrane"/>
    <property type="evidence" value="ECO:0007669"/>
    <property type="project" value="UniProtKB-SubCell"/>
</dbReference>
<dbReference type="GO" id="GO:0015385">
    <property type="term" value="F:sodium:proton antiporter activity"/>
    <property type="evidence" value="ECO:0007669"/>
    <property type="project" value="InterPro"/>
</dbReference>
<dbReference type="AlphaFoldDB" id="A0AAW9S3U7"/>
<evidence type="ECO:0000256" key="6">
    <source>
        <dbReference type="ARBA" id="ARBA00023053"/>
    </source>
</evidence>
<evidence type="ECO:0000313" key="12">
    <source>
        <dbReference type="EMBL" id="MEJ8574833.1"/>
    </source>
</evidence>
<dbReference type="GO" id="GO:0015386">
    <property type="term" value="F:potassium:proton antiporter activity"/>
    <property type="evidence" value="ECO:0007669"/>
    <property type="project" value="TreeGrafter"/>
</dbReference>
<proteinExistence type="predicted"/>
<dbReference type="Proteomes" id="UP001378188">
    <property type="component" value="Unassembled WGS sequence"/>
</dbReference>
<feature type="domain" description="Cyclic nucleotide-binding" evidence="11">
    <location>
        <begin position="708"/>
        <end position="822"/>
    </location>
</feature>
<comment type="subcellular location">
    <subcellularLocation>
        <location evidence="1">Cell membrane</location>
        <topology evidence="1">Multi-pass membrane protein</topology>
    </subcellularLocation>
</comment>
<keyword evidence="9" id="KW-0739">Sodium transport</keyword>
<dbReference type="GO" id="GO:0098719">
    <property type="term" value="P:sodium ion import across plasma membrane"/>
    <property type="evidence" value="ECO:0007669"/>
    <property type="project" value="TreeGrafter"/>
</dbReference>
<feature type="transmembrane region" description="Helical" evidence="10">
    <location>
        <begin position="357"/>
        <end position="380"/>
    </location>
</feature>
<evidence type="ECO:0000256" key="9">
    <source>
        <dbReference type="ARBA" id="ARBA00023201"/>
    </source>
</evidence>
<dbReference type="PANTHER" id="PTHR10110">
    <property type="entry name" value="SODIUM/HYDROGEN EXCHANGER"/>
    <property type="match status" value="1"/>
</dbReference>
<dbReference type="InterPro" id="IPR018422">
    <property type="entry name" value="Cation/H_exchanger_CPA1"/>
</dbReference>
<feature type="transmembrane region" description="Helical" evidence="10">
    <location>
        <begin position="201"/>
        <end position="221"/>
    </location>
</feature>
<evidence type="ECO:0000256" key="4">
    <source>
        <dbReference type="ARBA" id="ARBA00022692"/>
    </source>
</evidence>
<dbReference type="SUPFAM" id="SSF51206">
    <property type="entry name" value="cAMP-binding domain-like"/>
    <property type="match status" value="1"/>
</dbReference>
<dbReference type="RefSeq" id="WP_340332527.1">
    <property type="nucleotide sequence ID" value="NZ_JAZHOF010000014.1"/>
</dbReference>
<feature type="transmembrane region" description="Helical" evidence="10">
    <location>
        <begin position="6"/>
        <end position="25"/>
    </location>
</feature>
<evidence type="ECO:0000256" key="7">
    <source>
        <dbReference type="ARBA" id="ARBA00023065"/>
    </source>
</evidence>
<feature type="transmembrane region" description="Helical" evidence="10">
    <location>
        <begin position="32"/>
        <end position="51"/>
    </location>
</feature>
<dbReference type="PROSITE" id="PS50042">
    <property type="entry name" value="CNMP_BINDING_3"/>
    <property type="match status" value="1"/>
</dbReference>
<evidence type="ECO:0000256" key="5">
    <source>
        <dbReference type="ARBA" id="ARBA00022989"/>
    </source>
</evidence>
<feature type="transmembrane region" description="Helical" evidence="10">
    <location>
        <begin position="71"/>
        <end position="90"/>
    </location>
</feature>
<feature type="transmembrane region" description="Helical" evidence="10">
    <location>
        <begin position="392"/>
        <end position="416"/>
    </location>
</feature>
<evidence type="ECO:0000256" key="8">
    <source>
        <dbReference type="ARBA" id="ARBA00023136"/>
    </source>
</evidence>
<keyword evidence="4 10" id="KW-0812">Transmembrane</keyword>
<dbReference type="PROSITE" id="PS00889">
    <property type="entry name" value="CNMP_BINDING_2"/>
    <property type="match status" value="1"/>
</dbReference>
<dbReference type="GO" id="GO:0051453">
    <property type="term" value="P:regulation of intracellular pH"/>
    <property type="evidence" value="ECO:0007669"/>
    <property type="project" value="TreeGrafter"/>
</dbReference>
<protein>
    <submittedName>
        <fullName evidence="12">Cation:proton antiporter</fullName>
    </submittedName>
</protein>
<keyword evidence="8 10" id="KW-0472">Membrane</keyword>
<dbReference type="InterPro" id="IPR014710">
    <property type="entry name" value="RmlC-like_jellyroll"/>
</dbReference>
<dbReference type="InterPro" id="IPR018488">
    <property type="entry name" value="cNMP-bd_CS"/>
</dbReference>
<feature type="transmembrane region" description="Helical" evidence="10">
    <location>
        <begin position="320"/>
        <end position="345"/>
    </location>
</feature>
<feature type="transmembrane region" description="Helical" evidence="10">
    <location>
        <begin position="102"/>
        <end position="124"/>
    </location>
</feature>
<feature type="transmembrane region" description="Helical" evidence="10">
    <location>
        <begin position="130"/>
        <end position="151"/>
    </location>
</feature>
<keyword evidence="5 10" id="KW-1133">Transmembrane helix</keyword>
<dbReference type="PANTHER" id="PTHR10110:SF86">
    <property type="entry name" value="SODIUM_HYDROGEN EXCHANGER 7"/>
    <property type="match status" value="1"/>
</dbReference>
<dbReference type="Pfam" id="PF00027">
    <property type="entry name" value="cNMP_binding"/>
    <property type="match status" value="1"/>
</dbReference>
<dbReference type="InterPro" id="IPR000595">
    <property type="entry name" value="cNMP-bd_dom"/>
</dbReference>
<evidence type="ECO:0000256" key="1">
    <source>
        <dbReference type="ARBA" id="ARBA00004651"/>
    </source>
</evidence>
<evidence type="ECO:0000256" key="3">
    <source>
        <dbReference type="ARBA" id="ARBA00022475"/>
    </source>
</evidence>
<sequence length="831" mass="90187">MVTLPDTIMIVAGLLVLISILQPIARRFSLPNAVLLAIVGVMIGLAATYLVRSGWASGLDAMAELLLGVPITSEGFIYIFLPVLLFHSALEIDMRRMIEDAAPIFILAVIAVVVSTGVIGLSLWWASGVSLVACLLVGAVVATTDPAAVVAIFRDLGAPTRLTRLVEGESLLNDATAIVLFTVLLGILTTGIEPGLVDATATFLTSLFGGAAVGFAAARVAMSALPLMRGSQAAELTLTIALPYLIFVIGERYLGVSGVVAVVVGGIVVGTVGRNRLSPNSWHLLSVIWGQLAFLAGSLVFVLAAIVVPHLLIGITGMDVLLIAIVVVAALVARAIVLFGLMPLLSPLNLGERISDPYKFVILWGGLRGAITLALALAVTENGLITPEIQRFVAILATGFVLFSLLVGGTTLRPLIRLMQIDRLSPLDQALRRQILTLSLDSVRESVVDTAKRYGLDPGMVTASLTAYRRHVDDMTGGEAADQAIPDRTRVTIGLLALVNRERELIADHAGGGALSMRLTEQLLANTEQMADATRSEGRPGYNRIAQRRLHFGTPFRIGHYLHRRFGLDALLKRCVADRFEMLMVGRIVLEELQRYNARKLKHVLGSRLSEILSEILSIRMEATVAALDALRLQYPDYAEAIERRFLAQLAIRLESAEYDALRDEELIGEELHGNLKRELLGVRAAIAHRPPLDLGLNTASLIEKFPMFSALDEAERREIRTLLRPRLAFPGEILIRKGDRGTSAYFISSGAVEVATGRTKVRLGRGDFFGEMALITHTRRQADVTALGYCQLLVLEEAEFRRLLKSNPSIRERIDQVALERQQMNVGEPV</sequence>
<evidence type="ECO:0000313" key="13">
    <source>
        <dbReference type="Proteomes" id="UP001378188"/>
    </source>
</evidence>
<dbReference type="InterPro" id="IPR018490">
    <property type="entry name" value="cNMP-bd_dom_sf"/>
</dbReference>
<keyword evidence="2" id="KW-0813">Transport</keyword>
<gene>
    <name evidence="12" type="ORF">V3328_25385</name>
</gene>
<keyword evidence="3" id="KW-1003">Cell membrane</keyword>